<dbReference type="Gene3D" id="3.40.50.1110">
    <property type="entry name" value="SGNH hydrolase"/>
    <property type="match status" value="1"/>
</dbReference>
<dbReference type="CDD" id="cd01820">
    <property type="entry name" value="PAF_acetylesterase_like"/>
    <property type="match status" value="1"/>
</dbReference>
<sequence length="221" mass="24772">MSNPCVIPTMVQDTLGDGRWMSQHKRIKAECQGKEPDVVLIGDSIVSFLSLQPIWNELFAPLHCLNCGIGGDRTEHVLWRIKDGIFENIKPKAVVIHIGTNNIDQPPENVAEGVLEVAKLVREVLPETFILVDSLLPRGQTSNPVRLRQDEVNQIVERKLPSIPRTKFLEIGSDLLQSDGTLSHLDAPDYLHFSEAGYRKSFTLVHRELVKILAQAQPHHA</sequence>
<dbReference type="PANTHER" id="PTHR11852:SF0">
    <property type="entry name" value="PLATELET-ACTIVATING FACTOR ACETYLHYDROLASE IB SUBUNIT BETA HOMOLOG"/>
    <property type="match status" value="1"/>
</dbReference>
<proteinExistence type="inferred from homology"/>
<accession>A0A9P0AIL2</accession>
<evidence type="ECO:0000313" key="3">
    <source>
        <dbReference type="EMBL" id="CAH0392546.1"/>
    </source>
</evidence>
<dbReference type="PANTHER" id="PTHR11852">
    <property type="entry name" value="PLATELET-ACTIVATING FACTOR ACETYLHYDROLASE"/>
    <property type="match status" value="1"/>
</dbReference>
<dbReference type="InterPro" id="IPR013830">
    <property type="entry name" value="SGNH_hydro"/>
</dbReference>
<dbReference type="AlphaFoldDB" id="A0A9P0AIL2"/>
<name>A0A9P0AIL2_BEMTA</name>
<dbReference type="SUPFAM" id="SSF52266">
    <property type="entry name" value="SGNH hydrolase"/>
    <property type="match status" value="1"/>
</dbReference>
<dbReference type="EMBL" id="OU963867">
    <property type="protein sequence ID" value="CAH0392546.1"/>
    <property type="molecule type" value="Genomic_DNA"/>
</dbReference>
<evidence type="ECO:0000313" key="4">
    <source>
        <dbReference type="Proteomes" id="UP001152759"/>
    </source>
</evidence>
<protein>
    <recommendedName>
        <fullName evidence="2">SGNH hydrolase-type esterase domain-containing protein</fullName>
    </recommendedName>
</protein>
<evidence type="ECO:0000259" key="2">
    <source>
        <dbReference type="Pfam" id="PF13472"/>
    </source>
</evidence>
<organism evidence="3 4">
    <name type="scientific">Bemisia tabaci</name>
    <name type="common">Sweetpotato whitefly</name>
    <name type="synonym">Aleurodes tabaci</name>
    <dbReference type="NCBI Taxonomy" id="7038"/>
    <lineage>
        <taxon>Eukaryota</taxon>
        <taxon>Metazoa</taxon>
        <taxon>Ecdysozoa</taxon>
        <taxon>Arthropoda</taxon>
        <taxon>Hexapoda</taxon>
        <taxon>Insecta</taxon>
        <taxon>Pterygota</taxon>
        <taxon>Neoptera</taxon>
        <taxon>Paraneoptera</taxon>
        <taxon>Hemiptera</taxon>
        <taxon>Sternorrhyncha</taxon>
        <taxon>Aleyrodoidea</taxon>
        <taxon>Aleyrodidae</taxon>
        <taxon>Aleyrodinae</taxon>
        <taxon>Bemisia</taxon>
    </lineage>
</organism>
<dbReference type="Proteomes" id="UP001152759">
    <property type="component" value="Chromosome 6"/>
</dbReference>
<reference evidence="3" key="1">
    <citation type="submission" date="2021-12" db="EMBL/GenBank/DDBJ databases">
        <authorList>
            <person name="King R."/>
        </authorList>
    </citation>
    <scope>NUCLEOTIDE SEQUENCE</scope>
</reference>
<evidence type="ECO:0000256" key="1">
    <source>
        <dbReference type="ARBA" id="ARBA00038184"/>
    </source>
</evidence>
<feature type="domain" description="SGNH hydrolase-type esterase" evidence="2">
    <location>
        <begin position="41"/>
        <end position="199"/>
    </location>
</feature>
<keyword evidence="4" id="KW-1185">Reference proteome</keyword>
<comment type="similarity">
    <text evidence="1">Belongs to the 'GDSL' lipolytic enzyme family. Platelet-activating factor acetylhydrolase IB beta/gamma subunits subfamily.</text>
</comment>
<dbReference type="Pfam" id="PF13472">
    <property type="entry name" value="Lipase_GDSL_2"/>
    <property type="match status" value="1"/>
</dbReference>
<gene>
    <name evidence="3" type="ORF">BEMITA_LOCUS11056</name>
</gene>
<dbReference type="InterPro" id="IPR036514">
    <property type="entry name" value="SGNH_hydro_sf"/>
</dbReference>